<dbReference type="EC" id="2.7.1.35" evidence="5"/>
<evidence type="ECO:0000313" key="17">
    <source>
        <dbReference type="Proteomes" id="UP000887574"/>
    </source>
</evidence>
<dbReference type="Pfam" id="PF08543">
    <property type="entry name" value="Phos_pyr_kin"/>
    <property type="match status" value="1"/>
</dbReference>
<feature type="chain" id="PRO_5037019215" description="Pyridoxal kinase" evidence="15">
    <location>
        <begin position="20"/>
        <end position="323"/>
    </location>
</feature>
<dbReference type="PANTHER" id="PTHR10534:SF2">
    <property type="entry name" value="PYRIDOXAL KINASE"/>
    <property type="match status" value="1"/>
</dbReference>
<dbReference type="GO" id="GO:0005524">
    <property type="term" value="F:ATP binding"/>
    <property type="evidence" value="ECO:0007669"/>
    <property type="project" value="UniProtKB-KW"/>
</dbReference>
<feature type="domain" description="Pyridoxamine kinase/Phosphomethylpyrimidine kinase" evidence="16">
    <location>
        <begin position="135"/>
        <end position="287"/>
    </location>
</feature>
<evidence type="ECO:0000256" key="7">
    <source>
        <dbReference type="ARBA" id="ARBA00022679"/>
    </source>
</evidence>
<keyword evidence="8" id="KW-0547">Nucleotide-binding</keyword>
<evidence type="ECO:0000256" key="14">
    <source>
        <dbReference type="ARBA" id="ARBA00048524"/>
    </source>
</evidence>
<dbReference type="InterPro" id="IPR004625">
    <property type="entry name" value="PyrdxlKinase"/>
</dbReference>
<comment type="pathway">
    <text evidence="3">Cofactor metabolism; pyridoxal 5'-phosphate salvage; pyridoxal 5'-phosphate from pyridoxal: step 1/1.</text>
</comment>
<accession>A0A915EJK3</accession>
<evidence type="ECO:0000256" key="2">
    <source>
        <dbReference type="ARBA" id="ARBA00004835"/>
    </source>
</evidence>
<evidence type="ECO:0000256" key="4">
    <source>
        <dbReference type="ARBA" id="ARBA00008805"/>
    </source>
</evidence>
<keyword evidence="9" id="KW-0418">Kinase</keyword>
<dbReference type="WBParaSite" id="jg6586">
    <property type="protein sequence ID" value="jg6586"/>
    <property type="gene ID" value="jg6586"/>
</dbReference>
<feature type="signal peptide" evidence="15">
    <location>
        <begin position="1"/>
        <end position="19"/>
    </location>
</feature>
<keyword evidence="10" id="KW-0067">ATP-binding</keyword>
<dbReference type="GO" id="GO:0009443">
    <property type="term" value="P:pyridoxal 5'-phosphate salvage"/>
    <property type="evidence" value="ECO:0007669"/>
    <property type="project" value="InterPro"/>
</dbReference>
<evidence type="ECO:0000256" key="9">
    <source>
        <dbReference type="ARBA" id="ARBA00022777"/>
    </source>
</evidence>
<evidence type="ECO:0000259" key="16">
    <source>
        <dbReference type="Pfam" id="PF08543"/>
    </source>
</evidence>
<dbReference type="GO" id="GO:0008478">
    <property type="term" value="F:pyridoxal kinase activity"/>
    <property type="evidence" value="ECO:0007669"/>
    <property type="project" value="UniProtKB-EC"/>
</dbReference>
<evidence type="ECO:0000256" key="15">
    <source>
        <dbReference type="SAM" id="SignalP"/>
    </source>
</evidence>
<dbReference type="InterPro" id="IPR029056">
    <property type="entry name" value="Ribokinase-like"/>
</dbReference>
<comment type="pathway">
    <text evidence="2">Cofactor metabolism; pyridoxal 5'-phosphate salvage; pyridoxine 5'-phosphate from pyridoxine: step 1/1.</text>
</comment>
<evidence type="ECO:0000256" key="6">
    <source>
        <dbReference type="ARBA" id="ARBA00018134"/>
    </source>
</evidence>
<protein>
    <recommendedName>
        <fullName evidence="6">Pyridoxal kinase</fullName>
        <ecNumber evidence="5">2.7.1.35</ecNumber>
    </recommendedName>
    <alternativeName>
        <fullName evidence="11">Pyridoxine kinase</fullName>
    </alternativeName>
</protein>
<sequence>MISYSVLAASILCAPLLLSCPLRSLVSRSSSLLQIQIIRQRAISAALANMDEQSKRALENLHKQRSGLRLLSIQSHVVSGYVGNKCSVFLLQLHGFEVDFVNSVQFSNHTGYEKYSHILTGYCGDASFLRGISSIVKDVKSQNPGLIYVCDPVQGDDGKYYVPEELTDIYRNEILPLADIITPNVFELSKLTKLPVTTEAECLRAVKRLHKESGVRVIVVTSGILAEKCPNIFYCYSSEMSSNGSIEQHRFEIPIVRGHFVGTGDVFTSLLVVWLTEFNGNIKEAICSVISSMQAILKRTSAAAFGNLLLRTLSRQPHRKSFI</sequence>
<dbReference type="InterPro" id="IPR013749">
    <property type="entry name" value="PM/HMP-P_kinase-1"/>
</dbReference>
<evidence type="ECO:0000256" key="10">
    <source>
        <dbReference type="ARBA" id="ARBA00022840"/>
    </source>
</evidence>
<dbReference type="PANTHER" id="PTHR10534">
    <property type="entry name" value="PYRIDOXAL KINASE"/>
    <property type="match status" value="1"/>
</dbReference>
<evidence type="ECO:0000256" key="12">
    <source>
        <dbReference type="ARBA" id="ARBA00047310"/>
    </source>
</evidence>
<evidence type="ECO:0000256" key="3">
    <source>
        <dbReference type="ARBA" id="ARBA00005210"/>
    </source>
</evidence>
<comment type="catalytic activity">
    <reaction evidence="13">
        <text>pyridoxal + ATP = pyridoxal 5'-phosphate + ADP + H(+)</text>
        <dbReference type="Rhea" id="RHEA:10224"/>
        <dbReference type="ChEBI" id="CHEBI:15378"/>
        <dbReference type="ChEBI" id="CHEBI:17310"/>
        <dbReference type="ChEBI" id="CHEBI:30616"/>
        <dbReference type="ChEBI" id="CHEBI:456216"/>
        <dbReference type="ChEBI" id="CHEBI:597326"/>
        <dbReference type="EC" id="2.7.1.35"/>
    </reaction>
    <physiologicalReaction direction="left-to-right" evidence="13">
        <dbReference type="Rhea" id="RHEA:10225"/>
    </physiologicalReaction>
</comment>
<comment type="similarity">
    <text evidence="4">Belongs to the pyridoxine kinase family.</text>
</comment>
<proteinExistence type="inferred from homology"/>
<evidence type="ECO:0000256" key="1">
    <source>
        <dbReference type="ARBA" id="ARBA00004750"/>
    </source>
</evidence>
<evidence type="ECO:0000256" key="8">
    <source>
        <dbReference type="ARBA" id="ARBA00022741"/>
    </source>
</evidence>
<comment type="pathway">
    <text evidence="1">Cofactor metabolism; pyridoxal 5'-phosphate salvage; pyridoxamine 5'-phosphate from pyridoxamine: step 1/1.</text>
</comment>
<dbReference type="GO" id="GO:0005829">
    <property type="term" value="C:cytosol"/>
    <property type="evidence" value="ECO:0007669"/>
    <property type="project" value="TreeGrafter"/>
</dbReference>
<evidence type="ECO:0000313" key="18">
    <source>
        <dbReference type="WBParaSite" id="jg6586"/>
    </source>
</evidence>
<comment type="catalytic activity">
    <reaction evidence="12">
        <text>pyridoxamine + ATP = pyridoxamine 5'-phosphate + ADP + H(+)</text>
        <dbReference type="Rhea" id="RHEA:25104"/>
        <dbReference type="ChEBI" id="CHEBI:15378"/>
        <dbReference type="ChEBI" id="CHEBI:30616"/>
        <dbReference type="ChEBI" id="CHEBI:57761"/>
        <dbReference type="ChEBI" id="CHEBI:58451"/>
        <dbReference type="ChEBI" id="CHEBI:456216"/>
        <dbReference type="EC" id="2.7.1.35"/>
    </reaction>
    <physiologicalReaction direction="left-to-right" evidence="12">
        <dbReference type="Rhea" id="RHEA:25105"/>
    </physiologicalReaction>
</comment>
<organism evidence="17 18">
    <name type="scientific">Ditylenchus dipsaci</name>
    <dbReference type="NCBI Taxonomy" id="166011"/>
    <lineage>
        <taxon>Eukaryota</taxon>
        <taxon>Metazoa</taxon>
        <taxon>Ecdysozoa</taxon>
        <taxon>Nematoda</taxon>
        <taxon>Chromadorea</taxon>
        <taxon>Rhabditida</taxon>
        <taxon>Tylenchina</taxon>
        <taxon>Tylenchomorpha</taxon>
        <taxon>Sphaerularioidea</taxon>
        <taxon>Anguinidae</taxon>
        <taxon>Anguininae</taxon>
        <taxon>Ditylenchus</taxon>
    </lineage>
</organism>
<dbReference type="AlphaFoldDB" id="A0A915EJK3"/>
<evidence type="ECO:0000256" key="5">
    <source>
        <dbReference type="ARBA" id="ARBA00012104"/>
    </source>
</evidence>
<keyword evidence="15" id="KW-0732">Signal</keyword>
<evidence type="ECO:0000256" key="13">
    <source>
        <dbReference type="ARBA" id="ARBA00047377"/>
    </source>
</evidence>
<name>A0A915EJK3_9BILA</name>
<dbReference type="Proteomes" id="UP000887574">
    <property type="component" value="Unplaced"/>
</dbReference>
<evidence type="ECO:0000256" key="11">
    <source>
        <dbReference type="ARBA" id="ARBA00032808"/>
    </source>
</evidence>
<reference evidence="18" key="1">
    <citation type="submission" date="2022-11" db="UniProtKB">
        <authorList>
            <consortium name="WormBaseParasite"/>
        </authorList>
    </citation>
    <scope>IDENTIFICATION</scope>
</reference>
<dbReference type="CDD" id="cd01173">
    <property type="entry name" value="pyridoxal_pyridoxamine_kinase"/>
    <property type="match status" value="1"/>
</dbReference>
<dbReference type="SUPFAM" id="SSF53613">
    <property type="entry name" value="Ribokinase-like"/>
    <property type="match status" value="1"/>
</dbReference>
<keyword evidence="17" id="KW-1185">Reference proteome</keyword>
<keyword evidence="7" id="KW-0808">Transferase</keyword>
<comment type="catalytic activity">
    <reaction evidence="14">
        <text>pyridoxine + ATP = pyridoxine 5'-phosphate + ADP + H(+)</text>
        <dbReference type="Rhea" id="RHEA:25108"/>
        <dbReference type="ChEBI" id="CHEBI:15378"/>
        <dbReference type="ChEBI" id="CHEBI:16709"/>
        <dbReference type="ChEBI" id="CHEBI:30616"/>
        <dbReference type="ChEBI" id="CHEBI:58589"/>
        <dbReference type="ChEBI" id="CHEBI:456216"/>
        <dbReference type="EC" id="2.7.1.35"/>
    </reaction>
    <physiologicalReaction direction="left-to-right" evidence="14">
        <dbReference type="Rhea" id="RHEA:25109"/>
    </physiologicalReaction>
</comment>
<dbReference type="Gene3D" id="3.40.1190.20">
    <property type="match status" value="1"/>
</dbReference>